<organism evidence="2">
    <name type="scientific">mine drainage metagenome</name>
    <dbReference type="NCBI Taxonomy" id="410659"/>
    <lineage>
        <taxon>unclassified sequences</taxon>
        <taxon>metagenomes</taxon>
        <taxon>ecological metagenomes</taxon>
    </lineage>
</organism>
<feature type="transmembrane region" description="Helical" evidence="1">
    <location>
        <begin position="33"/>
        <end position="51"/>
    </location>
</feature>
<feature type="transmembrane region" description="Helical" evidence="1">
    <location>
        <begin position="63"/>
        <end position="88"/>
    </location>
</feature>
<reference evidence="2" key="1">
    <citation type="submission" date="2016-10" db="EMBL/GenBank/DDBJ databases">
        <title>Sequence of Gallionella enrichment culture.</title>
        <authorList>
            <person name="Poehlein A."/>
            <person name="Muehling M."/>
            <person name="Daniel R."/>
        </authorList>
    </citation>
    <scope>NUCLEOTIDE SEQUENCE</scope>
</reference>
<comment type="caution">
    <text evidence="2">The sequence shown here is derived from an EMBL/GenBank/DDBJ whole genome shotgun (WGS) entry which is preliminary data.</text>
</comment>
<keyword evidence="1" id="KW-1133">Transmembrane helix</keyword>
<keyword evidence="1" id="KW-0812">Transmembrane</keyword>
<sequence length="111" mass="12079">MNQAIARCRFWSALLMALGNVAARQLPWLMTAMAVLQMAFGALLIRMGIGLRQSSGSTEVQVMLLLALGALLSLTALLLALLMLAWIYRSTTELRQRGIARERSASEASVS</sequence>
<gene>
    <name evidence="2" type="ORF">GALL_551160</name>
</gene>
<dbReference type="AlphaFoldDB" id="A0A1J5NYN9"/>
<accession>A0A1J5NYN9</accession>
<dbReference type="EMBL" id="MLJW01009088">
    <property type="protein sequence ID" value="OIQ63344.1"/>
    <property type="molecule type" value="Genomic_DNA"/>
</dbReference>
<evidence type="ECO:0000256" key="1">
    <source>
        <dbReference type="SAM" id="Phobius"/>
    </source>
</evidence>
<evidence type="ECO:0000313" key="2">
    <source>
        <dbReference type="EMBL" id="OIQ63344.1"/>
    </source>
</evidence>
<keyword evidence="1" id="KW-0472">Membrane</keyword>
<name>A0A1J5NYN9_9ZZZZ</name>
<proteinExistence type="predicted"/>
<protein>
    <submittedName>
        <fullName evidence="2">Uncharacterized protein</fullName>
    </submittedName>
</protein>